<feature type="region of interest" description="Disordered" evidence="3">
    <location>
        <begin position="62"/>
        <end position="114"/>
    </location>
</feature>
<sequence length="145" mass="16829">MEASPFHHHHHRRRPFLSDQPLSFPNPTTAMEVISDLSNQSSIDNKLQSSDSCISMVVHDPHKVEKTNMPTTNSSSFNHHQTNETKSTCRKWKKEKRSNNDQENSKKKTRDIKEEEGQIGYIHVRARRGEATDSHSLAERVLYFF</sequence>
<feature type="non-terminal residue" evidence="4">
    <location>
        <position position="1"/>
    </location>
</feature>
<accession>A0AA38U888</accession>
<keyword evidence="2" id="KW-0539">Nucleus</keyword>
<evidence type="ECO:0000313" key="4">
    <source>
        <dbReference type="EMBL" id="KAJ9567916.1"/>
    </source>
</evidence>
<dbReference type="PANTHER" id="PTHR12565">
    <property type="entry name" value="STEROL REGULATORY ELEMENT-BINDING PROTEIN"/>
    <property type="match status" value="1"/>
</dbReference>
<reference evidence="4" key="1">
    <citation type="submission" date="2023-03" db="EMBL/GenBank/DDBJ databases">
        <title>Chromosome-scale reference genome and RAD-based genetic map of yellow starthistle (Centaurea solstitialis) reveal putative structural variation and QTLs associated with invader traits.</title>
        <authorList>
            <person name="Reatini B."/>
            <person name="Cang F.A."/>
            <person name="Jiang Q."/>
            <person name="Mckibben M.T.W."/>
            <person name="Barker M.S."/>
            <person name="Rieseberg L.H."/>
            <person name="Dlugosch K.M."/>
        </authorList>
    </citation>
    <scope>NUCLEOTIDE SEQUENCE</scope>
    <source>
        <strain evidence="4">CAN-66</strain>
        <tissue evidence="4">Leaf</tissue>
    </source>
</reference>
<feature type="compositionally biased region" description="Polar residues" evidence="3">
    <location>
        <begin position="68"/>
        <end position="86"/>
    </location>
</feature>
<evidence type="ECO:0000256" key="3">
    <source>
        <dbReference type="SAM" id="MobiDB-lite"/>
    </source>
</evidence>
<keyword evidence="5" id="KW-1185">Reference proteome</keyword>
<dbReference type="Proteomes" id="UP001172457">
    <property type="component" value="Chromosome 1"/>
</dbReference>
<comment type="caution">
    <text evidence="4">The sequence shown here is derived from an EMBL/GenBank/DDBJ whole genome shotgun (WGS) entry which is preliminary data.</text>
</comment>
<comment type="subcellular location">
    <subcellularLocation>
        <location evidence="1">Nucleus</location>
    </subcellularLocation>
</comment>
<dbReference type="AlphaFoldDB" id="A0AA38U888"/>
<evidence type="ECO:0000256" key="1">
    <source>
        <dbReference type="ARBA" id="ARBA00004123"/>
    </source>
</evidence>
<dbReference type="EMBL" id="JARYMX010000001">
    <property type="protein sequence ID" value="KAJ9567916.1"/>
    <property type="molecule type" value="Genomic_DNA"/>
</dbReference>
<feature type="compositionally biased region" description="Basic residues" evidence="3">
    <location>
        <begin position="1"/>
        <end position="15"/>
    </location>
</feature>
<evidence type="ECO:0000256" key="2">
    <source>
        <dbReference type="ARBA" id="ARBA00023242"/>
    </source>
</evidence>
<protein>
    <submittedName>
        <fullName evidence="4">Uncharacterized protein</fullName>
    </submittedName>
</protein>
<name>A0AA38U888_9ASTR</name>
<feature type="compositionally biased region" description="Basic and acidic residues" evidence="3">
    <location>
        <begin position="97"/>
        <end position="114"/>
    </location>
</feature>
<dbReference type="PANTHER" id="PTHR12565:SF431">
    <property type="entry name" value="TRANSCRIPTION FACTOR BHLH137"/>
    <property type="match status" value="1"/>
</dbReference>
<dbReference type="InterPro" id="IPR024097">
    <property type="entry name" value="bHLH_ZIP_TF"/>
</dbReference>
<evidence type="ECO:0000313" key="5">
    <source>
        <dbReference type="Proteomes" id="UP001172457"/>
    </source>
</evidence>
<gene>
    <name evidence="4" type="ORF">OSB04_003882</name>
</gene>
<dbReference type="GO" id="GO:0005634">
    <property type="term" value="C:nucleus"/>
    <property type="evidence" value="ECO:0007669"/>
    <property type="project" value="UniProtKB-SubCell"/>
</dbReference>
<dbReference type="GO" id="GO:0003700">
    <property type="term" value="F:DNA-binding transcription factor activity"/>
    <property type="evidence" value="ECO:0007669"/>
    <property type="project" value="TreeGrafter"/>
</dbReference>
<proteinExistence type="predicted"/>
<organism evidence="4 5">
    <name type="scientific">Centaurea solstitialis</name>
    <name type="common">yellow star-thistle</name>
    <dbReference type="NCBI Taxonomy" id="347529"/>
    <lineage>
        <taxon>Eukaryota</taxon>
        <taxon>Viridiplantae</taxon>
        <taxon>Streptophyta</taxon>
        <taxon>Embryophyta</taxon>
        <taxon>Tracheophyta</taxon>
        <taxon>Spermatophyta</taxon>
        <taxon>Magnoliopsida</taxon>
        <taxon>eudicotyledons</taxon>
        <taxon>Gunneridae</taxon>
        <taxon>Pentapetalae</taxon>
        <taxon>asterids</taxon>
        <taxon>campanulids</taxon>
        <taxon>Asterales</taxon>
        <taxon>Asteraceae</taxon>
        <taxon>Carduoideae</taxon>
        <taxon>Cardueae</taxon>
        <taxon>Centaureinae</taxon>
        <taxon>Centaurea</taxon>
    </lineage>
</organism>
<feature type="region of interest" description="Disordered" evidence="3">
    <location>
        <begin position="1"/>
        <end position="28"/>
    </location>
</feature>